<proteinExistence type="predicted"/>
<gene>
    <name evidence="1" type="ORF">DSO57_1012141</name>
</gene>
<comment type="caution">
    <text evidence="1">The sequence shown here is derived from an EMBL/GenBank/DDBJ whole genome shotgun (WGS) entry which is preliminary data.</text>
</comment>
<protein>
    <submittedName>
        <fullName evidence="1">Uncharacterized protein</fullName>
    </submittedName>
</protein>
<sequence>MSSHKLIRTLHFTLADVLREVRLTRAMMARPMVYGLNNLNNIQASCFMNRNSFRQYATSENGEVASPTKGVSNNKGDHVFNDGKGRSAKDIIGRIACLQLILARWGIEAALQSGSPAQRIQASFNGINQTAKIEELQNLLTPKEKSMLLQPLGKWTHADLNDFEERWEEFGIFQWCLGIQSEVPSYFEEFHKSQLFMATGLVPGQPKSFLNFISHSPEKVSPRSQDDIKDQLTQAEVWHWRSQAQTLLALKNLNDFSQLPPAVRRMIEKLPQAISHTASLAHSRGFISEAVEDDFGVHSSADPSLKIEDKMIAYRQLSEHTLNRLSLLAQARYHALAYLGGALQDYDDPISRLTESTSHGNVLGGLPHLWAPENEDEPTEK</sequence>
<name>A0ACC2U4E5_9FUNG</name>
<organism evidence="1 2">
    <name type="scientific">Entomophthora muscae</name>
    <dbReference type="NCBI Taxonomy" id="34485"/>
    <lineage>
        <taxon>Eukaryota</taxon>
        <taxon>Fungi</taxon>
        <taxon>Fungi incertae sedis</taxon>
        <taxon>Zoopagomycota</taxon>
        <taxon>Entomophthoromycotina</taxon>
        <taxon>Entomophthoromycetes</taxon>
        <taxon>Entomophthorales</taxon>
        <taxon>Entomophthoraceae</taxon>
        <taxon>Entomophthora</taxon>
    </lineage>
</organism>
<dbReference type="Proteomes" id="UP001165960">
    <property type="component" value="Unassembled WGS sequence"/>
</dbReference>
<keyword evidence="2" id="KW-1185">Reference proteome</keyword>
<accession>A0ACC2U4E5</accession>
<reference evidence="1" key="1">
    <citation type="submission" date="2022-04" db="EMBL/GenBank/DDBJ databases">
        <title>Genome of the entomopathogenic fungus Entomophthora muscae.</title>
        <authorList>
            <person name="Elya C."/>
            <person name="Lovett B.R."/>
            <person name="Lee E."/>
            <person name="Macias A.M."/>
            <person name="Hajek A.E."/>
            <person name="De Bivort B.L."/>
            <person name="Kasson M.T."/>
            <person name="De Fine Licht H.H."/>
            <person name="Stajich J.E."/>
        </authorList>
    </citation>
    <scope>NUCLEOTIDE SEQUENCE</scope>
    <source>
        <strain evidence="1">Berkeley</strain>
    </source>
</reference>
<evidence type="ECO:0000313" key="2">
    <source>
        <dbReference type="Proteomes" id="UP001165960"/>
    </source>
</evidence>
<dbReference type="EMBL" id="QTSX02001463">
    <property type="protein sequence ID" value="KAJ9081673.1"/>
    <property type="molecule type" value="Genomic_DNA"/>
</dbReference>
<evidence type="ECO:0000313" key="1">
    <source>
        <dbReference type="EMBL" id="KAJ9081673.1"/>
    </source>
</evidence>